<dbReference type="PANTHER" id="PTHR46268:SF6">
    <property type="entry name" value="UNIVERSAL STRESS PROTEIN UP12"/>
    <property type="match status" value="1"/>
</dbReference>
<reference evidence="3 4" key="1">
    <citation type="submission" date="2019-03" db="EMBL/GenBank/DDBJ databases">
        <title>Genomic Encyclopedia of Type Strains, Phase IV (KMG-IV): sequencing the most valuable type-strain genomes for metagenomic binning, comparative biology and taxonomic classification.</title>
        <authorList>
            <person name="Goeker M."/>
        </authorList>
    </citation>
    <scope>NUCLEOTIDE SEQUENCE [LARGE SCALE GENOMIC DNA]</scope>
    <source>
        <strain evidence="3 4">DSM 28679</strain>
    </source>
</reference>
<evidence type="ECO:0000259" key="2">
    <source>
        <dbReference type="Pfam" id="PF00582"/>
    </source>
</evidence>
<dbReference type="OrthoDB" id="7851528at2"/>
<organism evidence="3 4">
    <name type="scientific">Thiopseudomonas denitrificans</name>
    <dbReference type="NCBI Taxonomy" id="1501432"/>
    <lineage>
        <taxon>Bacteria</taxon>
        <taxon>Pseudomonadati</taxon>
        <taxon>Pseudomonadota</taxon>
        <taxon>Gammaproteobacteria</taxon>
        <taxon>Pseudomonadales</taxon>
        <taxon>Pseudomonadaceae</taxon>
        <taxon>Thiopseudomonas</taxon>
    </lineage>
</organism>
<dbReference type="Pfam" id="PF00582">
    <property type="entry name" value="Usp"/>
    <property type="match status" value="1"/>
</dbReference>
<dbReference type="InterPro" id="IPR006016">
    <property type="entry name" value="UspA"/>
</dbReference>
<protein>
    <submittedName>
        <fullName evidence="3">Nucleotide-binding universal stress UspA family protein</fullName>
    </submittedName>
</protein>
<sequence>MNIMFAYDNSTNARQALDKTLKMFACMQPRVTLIGVVDPNTGSSGVNEQGYEEYKFDFSESVREAAQTLNELGVSAEVIIAEGDPRKMILEAVHSKKPDLLVLARHSEKADSNIIGKTLDALVEEFNFMTFGNVSSFLTRRVKCPILIQSCS</sequence>
<dbReference type="Proteomes" id="UP000294575">
    <property type="component" value="Unassembled WGS sequence"/>
</dbReference>
<evidence type="ECO:0000313" key="4">
    <source>
        <dbReference type="Proteomes" id="UP000294575"/>
    </source>
</evidence>
<gene>
    <name evidence="3" type="ORF">DFQ45_10659</name>
</gene>
<dbReference type="CDD" id="cd00293">
    <property type="entry name" value="USP-like"/>
    <property type="match status" value="1"/>
</dbReference>
<proteinExistence type="inferred from homology"/>
<dbReference type="AlphaFoldDB" id="A0A4R6TZN5"/>
<dbReference type="Gene3D" id="3.40.50.620">
    <property type="entry name" value="HUPs"/>
    <property type="match status" value="1"/>
</dbReference>
<accession>A0A4R6TZN5</accession>
<dbReference type="SUPFAM" id="SSF52402">
    <property type="entry name" value="Adenine nucleotide alpha hydrolases-like"/>
    <property type="match status" value="1"/>
</dbReference>
<dbReference type="RefSeq" id="WP_101495946.1">
    <property type="nucleotide sequence ID" value="NZ_LNJZ01000003.1"/>
</dbReference>
<dbReference type="EMBL" id="SNYK01000006">
    <property type="protein sequence ID" value="TDQ37833.1"/>
    <property type="molecule type" value="Genomic_DNA"/>
</dbReference>
<evidence type="ECO:0000313" key="3">
    <source>
        <dbReference type="EMBL" id="TDQ37833.1"/>
    </source>
</evidence>
<dbReference type="InterPro" id="IPR014729">
    <property type="entry name" value="Rossmann-like_a/b/a_fold"/>
</dbReference>
<comment type="caution">
    <text evidence="3">The sequence shown here is derived from an EMBL/GenBank/DDBJ whole genome shotgun (WGS) entry which is preliminary data.</text>
</comment>
<keyword evidence="4" id="KW-1185">Reference proteome</keyword>
<name>A0A4R6TZN5_9GAMM</name>
<comment type="similarity">
    <text evidence="1">Belongs to the universal stress protein A family.</text>
</comment>
<dbReference type="PANTHER" id="PTHR46268">
    <property type="entry name" value="STRESS RESPONSE PROTEIN NHAX"/>
    <property type="match status" value="1"/>
</dbReference>
<feature type="domain" description="UspA" evidence="2">
    <location>
        <begin position="2"/>
        <end position="148"/>
    </location>
</feature>
<evidence type="ECO:0000256" key="1">
    <source>
        <dbReference type="ARBA" id="ARBA00008791"/>
    </source>
</evidence>